<evidence type="ECO:0000256" key="3">
    <source>
        <dbReference type="ARBA" id="ARBA00022630"/>
    </source>
</evidence>
<dbReference type="RefSeq" id="WP_123151688.1">
    <property type="nucleotide sequence ID" value="NZ_FUIG01000092.1"/>
</dbReference>
<dbReference type="InterPro" id="IPR050416">
    <property type="entry name" value="FAD-linked_Oxidoreductase"/>
</dbReference>
<accession>A0A2P9AW69</accession>
<dbReference type="InterPro" id="IPR016167">
    <property type="entry name" value="FAD-bd_PCMH_sub1"/>
</dbReference>
<evidence type="ECO:0000256" key="2">
    <source>
        <dbReference type="ARBA" id="ARBA00005466"/>
    </source>
</evidence>
<dbReference type="SUPFAM" id="SSF56176">
    <property type="entry name" value="FAD-binding/transporter-associated domain-like"/>
    <property type="match status" value="1"/>
</dbReference>
<dbReference type="PANTHER" id="PTHR42973">
    <property type="entry name" value="BINDING OXIDOREDUCTASE, PUTATIVE (AFU_ORTHOLOGUE AFUA_1G17690)-RELATED"/>
    <property type="match status" value="1"/>
</dbReference>
<dbReference type="PROSITE" id="PS00862">
    <property type="entry name" value="OX2_COVAL_FAD"/>
    <property type="match status" value="1"/>
</dbReference>
<name>A0A2P9AW69_9HYPH</name>
<proteinExistence type="inferred from homology"/>
<evidence type="ECO:0000256" key="5">
    <source>
        <dbReference type="ARBA" id="ARBA00023002"/>
    </source>
</evidence>
<dbReference type="Gene3D" id="3.30.43.10">
    <property type="entry name" value="Uridine Diphospho-n-acetylenolpyruvylglucosamine Reductase, domain 2"/>
    <property type="match status" value="1"/>
</dbReference>
<protein>
    <submittedName>
        <fullName evidence="7">FAD linked oxidase</fullName>
    </submittedName>
</protein>
<sequence length="483" mass="52929">MNMSAIDIAGLEGGRVNLTSKQLDELEARLEGPLLRPGDGGWDDAVLIWNGMVAKVPALVLQPTSAHDVAAAVGFARDHRLLLSVKGGGHNIGGTSITERGLALDMTRMRDVTVIPNAKLAHVGPGCLLKDVDRATQKHGLATVLGFISEVGVSGLTLGGGLGYLTRRFGWTVDNLEEVEIVTADGEIRTANRQENADLFWAIRGAGANLGVVTRFTFHLHEVGPTVYGGLIAWPFDRAEEILRAYRRITTEAPRELAVWLNLLRAPAAPFVPEQWHGERICALVVCYSGDLGNVDEVFAPMRALSDPVVDLLQEQPYTQVQSYLDAAEPKGNHYYWKTEYAAELSDGLLSTWRDLAAACPIPEAQLGILHLGGALNEHDGDDGAVGNRDARYACGVIGIWKPEEPEADTFPQWVRDAWKRIRPFSTGGNYINFQTADEDEERIWATYGANFDRLVEVKKKYDPDNVFRSNRNIAPRTRAGNA</sequence>
<dbReference type="InterPro" id="IPR012951">
    <property type="entry name" value="BBE"/>
</dbReference>
<dbReference type="InterPro" id="IPR016166">
    <property type="entry name" value="FAD-bd_PCMH"/>
</dbReference>
<evidence type="ECO:0000313" key="8">
    <source>
        <dbReference type="Proteomes" id="UP000245698"/>
    </source>
</evidence>
<keyword evidence="8" id="KW-1185">Reference proteome</keyword>
<dbReference type="Proteomes" id="UP000245698">
    <property type="component" value="Unassembled WGS sequence"/>
</dbReference>
<comment type="cofactor">
    <cofactor evidence="1">
        <name>FAD</name>
        <dbReference type="ChEBI" id="CHEBI:57692"/>
    </cofactor>
</comment>
<keyword evidence="3" id="KW-0285">Flavoprotein</keyword>
<dbReference type="InterPro" id="IPR006094">
    <property type="entry name" value="Oxid_FAD_bind_N"/>
</dbReference>
<dbReference type="Gene3D" id="3.30.465.10">
    <property type="match status" value="1"/>
</dbReference>
<gene>
    <name evidence="7" type="ORF">BQ8482_80082</name>
</gene>
<dbReference type="InterPro" id="IPR006093">
    <property type="entry name" value="Oxy_OxRdtase_FAD_BS"/>
</dbReference>
<keyword evidence="5" id="KW-0560">Oxidoreductase</keyword>
<dbReference type="InterPro" id="IPR036318">
    <property type="entry name" value="FAD-bd_PCMH-like_sf"/>
</dbReference>
<evidence type="ECO:0000313" key="7">
    <source>
        <dbReference type="EMBL" id="SJM35448.1"/>
    </source>
</evidence>
<dbReference type="AlphaFoldDB" id="A0A2P9AW69"/>
<organism evidence="7 8">
    <name type="scientific">Mesorhizobium delmotii</name>
    <dbReference type="NCBI Taxonomy" id="1631247"/>
    <lineage>
        <taxon>Bacteria</taxon>
        <taxon>Pseudomonadati</taxon>
        <taxon>Pseudomonadota</taxon>
        <taxon>Alphaproteobacteria</taxon>
        <taxon>Hyphomicrobiales</taxon>
        <taxon>Phyllobacteriaceae</taxon>
        <taxon>Mesorhizobium</taxon>
    </lineage>
</organism>
<dbReference type="GO" id="GO:0016491">
    <property type="term" value="F:oxidoreductase activity"/>
    <property type="evidence" value="ECO:0007669"/>
    <property type="project" value="UniProtKB-KW"/>
</dbReference>
<keyword evidence="4" id="KW-0274">FAD</keyword>
<evidence type="ECO:0000256" key="4">
    <source>
        <dbReference type="ARBA" id="ARBA00022827"/>
    </source>
</evidence>
<evidence type="ECO:0000259" key="6">
    <source>
        <dbReference type="PROSITE" id="PS51387"/>
    </source>
</evidence>
<evidence type="ECO:0000256" key="1">
    <source>
        <dbReference type="ARBA" id="ARBA00001974"/>
    </source>
</evidence>
<reference evidence="8" key="1">
    <citation type="submission" date="2016-12" db="EMBL/GenBank/DDBJ databases">
        <authorList>
            <person name="Brunel B."/>
        </authorList>
    </citation>
    <scope>NUCLEOTIDE SEQUENCE [LARGE SCALE GENOMIC DNA]</scope>
</reference>
<dbReference type="Pfam" id="PF01565">
    <property type="entry name" value="FAD_binding_4"/>
    <property type="match status" value="1"/>
</dbReference>
<dbReference type="PROSITE" id="PS51387">
    <property type="entry name" value="FAD_PCMH"/>
    <property type="match status" value="1"/>
</dbReference>
<dbReference type="EMBL" id="FUIG01000092">
    <property type="protein sequence ID" value="SJM35448.1"/>
    <property type="molecule type" value="Genomic_DNA"/>
</dbReference>
<comment type="similarity">
    <text evidence="2">Belongs to the oxygen-dependent FAD-linked oxidoreductase family.</text>
</comment>
<feature type="domain" description="FAD-binding PCMH-type" evidence="6">
    <location>
        <begin position="52"/>
        <end position="223"/>
    </location>
</feature>
<dbReference type="Gene3D" id="3.40.462.20">
    <property type="match status" value="1"/>
</dbReference>
<dbReference type="PANTHER" id="PTHR42973:SF39">
    <property type="entry name" value="FAD-BINDING PCMH-TYPE DOMAIN-CONTAINING PROTEIN"/>
    <property type="match status" value="1"/>
</dbReference>
<dbReference type="InterPro" id="IPR016169">
    <property type="entry name" value="FAD-bd_PCMH_sub2"/>
</dbReference>
<dbReference type="GO" id="GO:0071949">
    <property type="term" value="F:FAD binding"/>
    <property type="evidence" value="ECO:0007669"/>
    <property type="project" value="InterPro"/>
</dbReference>
<dbReference type="Pfam" id="PF08031">
    <property type="entry name" value="BBE"/>
    <property type="match status" value="1"/>
</dbReference>